<feature type="region of interest" description="Disordered" evidence="1">
    <location>
        <begin position="83"/>
        <end position="105"/>
    </location>
</feature>
<evidence type="ECO:0008006" key="4">
    <source>
        <dbReference type="Google" id="ProtNLM"/>
    </source>
</evidence>
<evidence type="ECO:0000256" key="1">
    <source>
        <dbReference type="SAM" id="MobiDB-lite"/>
    </source>
</evidence>
<proteinExistence type="predicted"/>
<protein>
    <recommendedName>
        <fullName evidence="4">Copper amine oxidase</fullName>
    </recommendedName>
</protein>
<dbReference type="Pfam" id="PF09826">
    <property type="entry name" value="Beta_propel"/>
    <property type="match status" value="1"/>
</dbReference>
<feature type="compositionally biased region" description="Low complexity" evidence="1">
    <location>
        <begin position="85"/>
        <end position="101"/>
    </location>
</feature>
<accession>A0A8T4C6W3</accession>
<dbReference type="EMBL" id="VGJJ01000012">
    <property type="protein sequence ID" value="MBM3282151.1"/>
    <property type="molecule type" value="Genomic_DNA"/>
</dbReference>
<sequence length="845" mass="95037">MKKGNIHMFGVGLAIIGVALIFALSQSSQMIPNQTILPSTPSTVQFFNSENDLLLAFKNSSSMMGTYGRGMMGGALPMMGNAVKSESSSADGGSNSAPAPSYSNTNVQVQGVDEADIVKTDGKYIYSFYRSRLVITRAFPAEDMKIVKQLTLENITPQEMFINGDKLILFGSKYETYENDDPRVLGTSAGISSTKMAAPGAGAAIDMIYPPYWGYSKAVVYVYDISNAENPTREKELEFTGNYVSGRMIDDVVYFVMTSYPDYRVLNNGNGSIIPMMKEDGVESPVASVREIGYIYPVYAQQFITLGSLDLSTEKLHKETIVGSAENVYASKDNMFITQTIWNYWQPIPIGTEIKEDSIPRETSDSFQKTIIYKFALNNGNVDYQGFGSVPGRVLNQFSMDEYNGNVRIATTVDQQWDMMGRESRKSTNNVFVLNEDMDVVGKLEGLAKGESIYSARFMGERAYLVTFQKIDPLFVIDLSNPENPSVLGKLKIPGYSDYLHPLDETHIIGIGKDATPSKDGDFAWYQGMKLAVFDVSDVENPVQQHSIIIGDRGTDSYALQDHKAFLYDSEKELLVLPIYLYEITDEVKQQYEEQAKQWGTDVMNWPMYGVPVFQGAFVYHLNLEDGFVEKGRITHINQEVDLKSGYYYDWEYQVQRSLFIDNTLYTVSQAMIKANDLTTMNEIAEVEFPQTSGSFTFNYSTSKYEYPDGTNTGGSMSVDNTRATIDVYTYGVFSANKHGELDDGKYYAQLTKNFDWDAWKNYPEYTTTYPSDYTKPYTMESVYLTVTNGDFTISHNINPDMDERGMKPFWKNVESVYDNLLSQAKEVTYPNYAIPYTATVDVQE</sequence>
<dbReference type="AlphaFoldDB" id="A0A8T4C6W3"/>
<dbReference type="Proteomes" id="UP000774699">
    <property type="component" value="Unassembled WGS sequence"/>
</dbReference>
<gene>
    <name evidence="2" type="ORF">FJY86_02310</name>
</gene>
<dbReference type="InterPro" id="IPR019198">
    <property type="entry name" value="Beta_propeller_containing"/>
</dbReference>
<evidence type="ECO:0000313" key="2">
    <source>
        <dbReference type="EMBL" id="MBM3282151.1"/>
    </source>
</evidence>
<comment type="caution">
    <text evidence="2">The sequence shown here is derived from an EMBL/GenBank/DDBJ whole genome shotgun (WGS) entry which is preliminary data.</text>
</comment>
<name>A0A8T4C6W3_9ARCH</name>
<reference evidence="2" key="1">
    <citation type="submission" date="2019-03" db="EMBL/GenBank/DDBJ databases">
        <title>Lake Tanganyika Metagenome-Assembled Genomes (MAGs).</title>
        <authorList>
            <person name="Tran P."/>
        </authorList>
    </citation>
    <scope>NUCLEOTIDE SEQUENCE</scope>
    <source>
        <strain evidence="2">M_DeepCast_50m_m2_156</strain>
    </source>
</reference>
<organism evidence="2 3">
    <name type="scientific">Candidatus Iainarchaeum sp</name>
    <dbReference type="NCBI Taxonomy" id="3101447"/>
    <lineage>
        <taxon>Archaea</taxon>
        <taxon>Candidatus Iainarchaeota</taxon>
        <taxon>Candidatus Iainarchaeia</taxon>
        <taxon>Candidatus Iainarchaeales</taxon>
        <taxon>Candidatus Iainarchaeaceae</taxon>
        <taxon>Candidatus Iainarchaeum</taxon>
    </lineage>
</organism>
<evidence type="ECO:0000313" key="3">
    <source>
        <dbReference type="Proteomes" id="UP000774699"/>
    </source>
</evidence>